<comment type="caution">
    <text evidence="8">The sequence shown here is derived from an EMBL/GenBank/DDBJ whole genome shotgun (WGS) entry which is preliminary data.</text>
</comment>
<dbReference type="CDD" id="cd02947">
    <property type="entry name" value="TRX_family"/>
    <property type="match status" value="1"/>
</dbReference>
<evidence type="ECO:0000256" key="1">
    <source>
        <dbReference type="ARBA" id="ARBA00022448"/>
    </source>
</evidence>
<dbReference type="AlphaFoldDB" id="A0A9D4WDL6"/>
<dbReference type="Proteomes" id="UP001058974">
    <property type="component" value="Chromosome 6"/>
</dbReference>
<keyword evidence="9" id="KW-1185">Reference proteome</keyword>
<keyword evidence="3" id="KW-0249">Electron transport</keyword>
<dbReference type="InterPro" id="IPR013766">
    <property type="entry name" value="Thioredoxin_domain"/>
</dbReference>
<dbReference type="InterPro" id="IPR017937">
    <property type="entry name" value="Thioredoxin_CS"/>
</dbReference>
<dbReference type="PROSITE" id="PS51352">
    <property type="entry name" value="THIOREDOXIN_2"/>
    <property type="match status" value="1"/>
</dbReference>
<sequence length="197" mass="22258">MIRSTCCFHERKLWLSSLMLICCANVLNAFFSDEVAAFFREEVVSLAGELFSGDSSDSSAAEGMAVMDHKLMIILEFDKESMLGNNRVQAKKQTFSSFDDLLANSEKPVFVDFYATWCGPCQFMVPVLEEVSTRLSDLIQVVKIDTEKYPSIATKYKIEALPTFIIFKDGEPFDRFEGALTADKLIERIETSLKVKQ</sequence>
<dbReference type="EMBL" id="JAMSHJ010000006">
    <property type="protein sequence ID" value="KAI5400151.1"/>
    <property type="molecule type" value="Genomic_DNA"/>
</dbReference>
<dbReference type="Gene3D" id="3.40.30.10">
    <property type="entry name" value="Glutaredoxin"/>
    <property type="match status" value="1"/>
</dbReference>
<keyword evidence="4" id="KW-1015">Disulfide bond</keyword>
<evidence type="ECO:0000256" key="4">
    <source>
        <dbReference type="ARBA" id="ARBA00023157"/>
    </source>
</evidence>
<evidence type="ECO:0000256" key="2">
    <source>
        <dbReference type="ARBA" id="ARBA00022946"/>
    </source>
</evidence>
<dbReference type="PRINTS" id="PR00421">
    <property type="entry name" value="THIOREDOXIN"/>
</dbReference>
<dbReference type="PROSITE" id="PS00194">
    <property type="entry name" value="THIOREDOXIN_1"/>
    <property type="match status" value="1"/>
</dbReference>
<reference evidence="8 9" key="1">
    <citation type="journal article" date="2022" name="Nat. Genet.">
        <title>Improved pea reference genome and pan-genome highlight genomic features and evolutionary characteristics.</title>
        <authorList>
            <person name="Yang T."/>
            <person name="Liu R."/>
            <person name="Luo Y."/>
            <person name="Hu S."/>
            <person name="Wang D."/>
            <person name="Wang C."/>
            <person name="Pandey M.K."/>
            <person name="Ge S."/>
            <person name="Xu Q."/>
            <person name="Li N."/>
            <person name="Li G."/>
            <person name="Huang Y."/>
            <person name="Saxena R.K."/>
            <person name="Ji Y."/>
            <person name="Li M."/>
            <person name="Yan X."/>
            <person name="He Y."/>
            <person name="Liu Y."/>
            <person name="Wang X."/>
            <person name="Xiang C."/>
            <person name="Varshney R.K."/>
            <person name="Ding H."/>
            <person name="Gao S."/>
            <person name="Zong X."/>
        </authorList>
    </citation>
    <scope>NUCLEOTIDE SEQUENCE [LARGE SCALE GENOMIC DNA]</scope>
    <source>
        <strain evidence="8 9">cv. Zhongwan 6</strain>
    </source>
</reference>
<dbReference type="GO" id="GO:0005737">
    <property type="term" value="C:cytoplasm"/>
    <property type="evidence" value="ECO:0007669"/>
    <property type="project" value="TreeGrafter"/>
</dbReference>
<evidence type="ECO:0000313" key="9">
    <source>
        <dbReference type="Proteomes" id="UP001058974"/>
    </source>
</evidence>
<dbReference type="Pfam" id="PF00085">
    <property type="entry name" value="Thioredoxin"/>
    <property type="match status" value="1"/>
</dbReference>
<dbReference type="Gramene" id="Psat06G0517700-T1">
    <property type="protein sequence ID" value="KAI5400151.1"/>
    <property type="gene ID" value="KIW84_065177"/>
</dbReference>
<keyword evidence="2" id="KW-0809">Transit peptide</keyword>
<feature type="signal peptide" evidence="6">
    <location>
        <begin position="1"/>
        <end position="29"/>
    </location>
</feature>
<protein>
    <recommendedName>
        <fullName evidence="7">Thioredoxin domain-containing protein</fullName>
    </recommendedName>
</protein>
<keyword evidence="5" id="KW-0676">Redox-active center</keyword>
<dbReference type="FunFam" id="3.40.30.10:FF:000001">
    <property type="entry name" value="Thioredoxin"/>
    <property type="match status" value="1"/>
</dbReference>
<dbReference type="GO" id="GO:0008047">
    <property type="term" value="F:enzyme activator activity"/>
    <property type="evidence" value="ECO:0007669"/>
    <property type="project" value="UniProtKB-ARBA"/>
</dbReference>
<dbReference type="GO" id="GO:0015035">
    <property type="term" value="F:protein-disulfide reductase activity"/>
    <property type="evidence" value="ECO:0007669"/>
    <property type="project" value="InterPro"/>
</dbReference>
<gene>
    <name evidence="8" type="ORF">KIW84_065177</name>
</gene>
<organism evidence="8 9">
    <name type="scientific">Pisum sativum</name>
    <name type="common">Garden pea</name>
    <name type="synonym">Lathyrus oleraceus</name>
    <dbReference type="NCBI Taxonomy" id="3888"/>
    <lineage>
        <taxon>Eukaryota</taxon>
        <taxon>Viridiplantae</taxon>
        <taxon>Streptophyta</taxon>
        <taxon>Embryophyta</taxon>
        <taxon>Tracheophyta</taxon>
        <taxon>Spermatophyta</taxon>
        <taxon>Magnoliopsida</taxon>
        <taxon>eudicotyledons</taxon>
        <taxon>Gunneridae</taxon>
        <taxon>Pentapetalae</taxon>
        <taxon>rosids</taxon>
        <taxon>fabids</taxon>
        <taxon>Fabales</taxon>
        <taxon>Fabaceae</taxon>
        <taxon>Papilionoideae</taxon>
        <taxon>50 kb inversion clade</taxon>
        <taxon>NPAAA clade</taxon>
        <taxon>Hologalegina</taxon>
        <taxon>IRL clade</taxon>
        <taxon>Fabeae</taxon>
        <taxon>Lathyrus</taxon>
    </lineage>
</organism>
<accession>A0A9D4WDL6</accession>
<evidence type="ECO:0000256" key="6">
    <source>
        <dbReference type="SAM" id="SignalP"/>
    </source>
</evidence>
<dbReference type="PANTHER" id="PTHR45663:SF15">
    <property type="entry name" value="THIOREDOXIN Y1, CHLOROPLASTIC"/>
    <property type="match status" value="1"/>
</dbReference>
<dbReference type="SUPFAM" id="SSF52833">
    <property type="entry name" value="Thioredoxin-like"/>
    <property type="match status" value="1"/>
</dbReference>
<dbReference type="NCBIfam" id="TIGR01068">
    <property type="entry name" value="thioredoxin"/>
    <property type="match status" value="1"/>
</dbReference>
<evidence type="ECO:0000259" key="7">
    <source>
        <dbReference type="PROSITE" id="PS51352"/>
    </source>
</evidence>
<feature type="chain" id="PRO_5039260245" description="Thioredoxin domain-containing protein" evidence="6">
    <location>
        <begin position="30"/>
        <end position="197"/>
    </location>
</feature>
<dbReference type="InterPro" id="IPR005746">
    <property type="entry name" value="Thioredoxin"/>
</dbReference>
<evidence type="ECO:0000256" key="5">
    <source>
        <dbReference type="ARBA" id="ARBA00023284"/>
    </source>
</evidence>
<evidence type="ECO:0000313" key="8">
    <source>
        <dbReference type="EMBL" id="KAI5400151.1"/>
    </source>
</evidence>
<dbReference type="InterPro" id="IPR036249">
    <property type="entry name" value="Thioredoxin-like_sf"/>
</dbReference>
<keyword evidence="1" id="KW-0813">Transport</keyword>
<proteinExistence type="predicted"/>
<evidence type="ECO:0000256" key="3">
    <source>
        <dbReference type="ARBA" id="ARBA00022982"/>
    </source>
</evidence>
<feature type="domain" description="Thioredoxin" evidence="7">
    <location>
        <begin position="50"/>
        <end position="194"/>
    </location>
</feature>
<keyword evidence="6" id="KW-0732">Signal</keyword>
<name>A0A9D4WDL6_PEA</name>
<dbReference type="PANTHER" id="PTHR45663">
    <property type="entry name" value="GEO12009P1"/>
    <property type="match status" value="1"/>
</dbReference>